<sequence>MNDLDLLLLYEDELFFIHLHKELALLQLTFRTQPEPERFRNAYRLAIDAALNKEVHYWLTDARQIKVMLSENQTWLKVNMQPVLQPAKIRKFAIVMSPECFVMTNPNQVYNQPEPGLVAPPAGVIKVTFDREAAWHWLFNAE</sequence>
<dbReference type="EMBL" id="QASA01000001">
    <property type="protein sequence ID" value="RDC66319.1"/>
    <property type="molecule type" value="Genomic_DNA"/>
</dbReference>
<dbReference type="RefSeq" id="WP_115375201.1">
    <property type="nucleotide sequence ID" value="NZ_QASA01000001.1"/>
</dbReference>
<proteinExistence type="predicted"/>
<keyword evidence="2" id="KW-1185">Reference proteome</keyword>
<evidence type="ECO:0000313" key="1">
    <source>
        <dbReference type="EMBL" id="RDC66319.1"/>
    </source>
</evidence>
<comment type="caution">
    <text evidence="1">The sequence shown here is derived from an EMBL/GenBank/DDBJ whole genome shotgun (WGS) entry which is preliminary data.</text>
</comment>
<evidence type="ECO:0000313" key="2">
    <source>
        <dbReference type="Proteomes" id="UP000253919"/>
    </source>
</evidence>
<protein>
    <submittedName>
        <fullName evidence="1">Uncharacterized protein</fullName>
    </submittedName>
</protein>
<dbReference type="Proteomes" id="UP000253919">
    <property type="component" value="Unassembled WGS sequence"/>
</dbReference>
<dbReference type="OrthoDB" id="956031at2"/>
<accession>A0A369QU33</accession>
<name>A0A369QU33_9BACT</name>
<gene>
    <name evidence="1" type="ORF">AHMF7616_04950</name>
</gene>
<dbReference type="AlphaFoldDB" id="A0A369QU33"/>
<organism evidence="1 2">
    <name type="scientific">Adhaeribacter pallidiroseus</name>
    <dbReference type="NCBI Taxonomy" id="2072847"/>
    <lineage>
        <taxon>Bacteria</taxon>
        <taxon>Pseudomonadati</taxon>
        <taxon>Bacteroidota</taxon>
        <taxon>Cytophagia</taxon>
        <taxon>Cytophagales</taxon>
        <taxon>Hymenobacteraceae</taxon>
        <taxon>Adhaeribacter</taxon>
    </lineage>
</organism>
<reference evidence="1 2" key="1">
    <citation type="submission" date="2018-04" db="EMBL/GenBank/DDBJ databases">
        <title>Adhaeribacter sp. HMF7616 genome sequencing and assembly.</title>
        <authorList>
            <person name="Kang H."/>
            <person name="Kang J."/>
            <person name="Cha I."/>
            <person name="Kim H."/>
            <person name="Joh K."/>
        </authorList>
    </citation>
    <scope>NUCLEOTIDE SEQUENCE [LARGE SCALE GENOMIC DNA]</scope>
    <source>
        <strain evidence="1 2">HMF7616</strain>
    </source>
</reference>